<evidence type="ECO:0000256" key="4">
    <source>
        <dbReference type="ARBA" id="ARBA00022692"/>
    </source>
</evidence>
<feature type="transmembrane region" description="Helical" evidence="7">
    <location>
        <begin position="59"/>
        <end position="83"/>
    </location>
</feature>
<dbReference type="InterPro" id="IPR038430">
    <property type="entry name" value="NDAH_ubi_oxred_su3_sf"/>
</dbReference>
<dbReference type="EMBL" id="CP091871">
    <property type="protein sequence ID" value="WEU40019.1"/>
    <property type="molecule type" value="Genomic_DNA"/>
</dbReference>
<reference evidence="8" key="1">
    <citation type="journal article" date="2017" name="Nature">
        <title>Asgard archaea illuminate the origin of eukaryotic cellular complexity.</title>
        <authorList>
            <person name="Zaremba-Niedzwiedzka K."/>
            <person name="Caceres E.F."/>
            <person name="Saw J.H."/>
            <person name="Backstrom D."/>
            <person name="Juzokaite L."/>
            <person name="Vancaester E."/>
            <person name="Seitz K.W."/>
            <person name="Anantharaman K."/>
            <person name="Starnawski P."/>
            <person name="Kjeldsen K.U."/>
            <person name="Scott M.B."/>
            <person name="Nunoura T."/>
            <person name="Banfield J.F."/>
            <person name="Schramm A."/>
            <person name="Baker B.J."/>
            <person name="Spang A."/>
            <person name="Ettema T.J.G."/>
        </authorList>
    </citation>
    <scope>NUCLEOTIDE SEQUENCE</scope>
    <source>
        <strain evidence="8">LCB_4</strain>
    </source>
</reference>
<organism evidence="8 9">
    <name type="scientific">Odinarchaeota yellowstonii (strain LCB_4)</name>
    <dbReference type="NCBI Taxonomy" id="1841599"/>
    <lineage>
        <taxon>Archaea</taxon>
        <taxon>Promethearchaeati</taxon>
        <taxon>Candidatus Odinarchaeota</taxon>
        <taxon>Candidatus Odinarchaeia</taxon>
        <taxon>Candidatus Odinarchaeales</taxon>
        <taxon>Candidatus Odinarchaeaceae</taxon>
        <taxon>Candidatus Odinarchaeum</taxon>
    </lineage>
</organism>
<keyword evidence="3" id="KW-0813">Transport</keyword>
<dbReference type="GO" id="GO:0016020">
    <property type="term" value="C:membrane"/>
    <property type="evidence" value="ECO:0007669"/>
    <property type="project" value="UniProtKB-SubCell"/>
</dbReference>
<dbReference type="EC" id="1.6.5.9" evidence="8"/>
<evidence type="ECO:0000256" key="5">
    <source>
        <dbReference type="ARBA" id="ARBA00022989"/>
    </source>
</evidence>
<dbReference type="Gene3D" id="1.20.58.1610">
    <property type="entry name" value="NADH:ubiquinone/plastoquinone oxidoreductase, chain 3"/>
    <property type="match status" value="1"/>
</dbReference>
<accession>A0AAF0D1M5</accession>
<feature type="transmembrane region" description="Helical" evidence="7">
    <location>
        <begin position="6"/>
        <end position="25"/>
    </location>
</feature>
<dbReference type="InterPro" id="IPR000440">
    <property type="entry name" value="NADH_UbQ/plastoQ_OxRdtase_su3"/>
</dbReference>
<name>A0AAF0D1M5_ODILC</name>
<keyword evidence="4 7" id="KW-0812">Transmembrane</keyword>
<proteinExistence type="inferred from homology"/>
<gene>
    <name evidence="8" type="primary">ndhC</name>
    <name evidence="8" type="ORF">OdinLCB4_005990</name>
</gene>
<keyword evidence="6 7" id="KW-0472">Membrane</keyword>
<reference evidence="8" key="2">
    <citation type="journal article" date="2022" name="Nat. Microbiol.">
        <title>A closed Candidatus Odinarchaeum chromosome exposes Asgard archaeal viruses.</title>
        <authorList>
            <person name="Tamarit D."/>
            <person name="Caceres E.F."/>
            <person name="Krupovic M."/>
            <person name="Nijland R."/>
            <person name="Eme L."/>
            <person name="Robinson N.P."/>
            <person name="Ettema T.J.G."/>
        </authorList>
    </citation>
    <scope>NUCLEOTIDE SEQUENCE</scope>
    <source>
        <strain evidence="8">LCB_4</strain>
    </source>
</reference>
<dbReference type="Pfam" id="PF00507">
    <property type="entry name" value="Oxidored_q4"/>
    <property type="match status" value="1"/>
</dbReference>
<feature type="transmembrane region" description="Helical" evidence="7">
    <location>
        <begin position="89"/>
        <end position="107"/>
    </location>
</feature>
<dbReference type="GO" id="GO:0050136">
    <property type="term" value="F:NADH dehydrogenase (quinone) (non-electrogenic) activity"/>
    <property type="evidence" value="ECO:0007669"/>
    <property type="project" value="UniProtKB-EC"/>
</dbReference>
<evidence type="ECO:0000256" key="2">
    <source>
        <dbReference type="ARBA" id="ARBA00008472"/>
    </source>
</evidence>
<dbReference type="KEGG" id="oyw:OdinLCB4_005990"/>
<evidence type="ECO:0000256" key="3">
    <source>
        <dbReference type="ARBA" id="ARBA00022448"/>
    </source>
</evidence>
<evidence type="ECO:0000256" key="1">
    <source>
        <dbReference type="ARBA" id="ARBA00004370"/>
    </source>
</evidence>
<evidence type="ECO:0000256" key="6">
    <source>
        <dbReference type="ARBA" id="ARBA00023136"/>
    </source>
</evidence>
<keyword evidence="8" id="KW-0560">Oxidoreductase</keyword>
<evidence type="ECO:0000256" key="7">
    <source>
        <dbReference type="SAM" id="Phobius"/>
    </source>
</evidence>
<dbReference type="GO" id="GO:0008137">
    <property type="term" value="F:NADH dehydrogenase (ubiquinone) activity"/>
    <property type="evidence" value="ECO:0007669"/>
    <property type="project" value="InterPro"/>
</dbReference>
<dbReference type="AlphaFoldDB" id="A0AAF0D1M5"/>
<comment type="subcellular location">
    <subcellularLocation>
        <location evidence="1">Membrane</location>
    </subcellularLocation>
</comment>
<dbReference type="Proteomes" id="UP000186851">
    <property type="component" value="Chromosome"/>
</dbReference>
<keyword evidence="5 7" id="KW-1133">Transmembrane helix</keyword>
<evidence type="ECO:0000313" key="8">
    <source>
        <dbReference type="EMBL" id="WEU40019.1"/>
    </source>
</evidence>
<sequence>MLDAVWVPIAFIIILIASAAIYTWGRKVAPPSRNKGEAVESYACGEEQADIHAQFRINWFYYAVYFMIFDIIAFILTFGAFQLGILPSVYAVALYAAVSLVAIVVLLRG</sequence>
<comment type="similarity">
    <text evidence="2">Belongs to the complex I subunit 3 family.</text>
</comment>
<evidence type="ECO:0000313" key="9">
    <source>
        <dbReference type="Proteomes" id="UP000186851"/>
    </source>
</evidence>
<protein>
    <submittedName>
        <fullName evidence="8">NADH-quinone oxidoreductase subunit A</fullName>
        <ecNumber evidence="8">1.6.5.9</ecNumber>
    </submittedName>
</protein>